<dbReference type="SUPFAM" id="SSF53850">
    <property type="entry name" value="Periplasmic binding protein-like II"/>
    <property type="match status" value="1"/>
</dbReference>
<evidence type="ECO:0000256" key="1">
    <source>
        <dbReference type="SAM" id="SignalP"/>
    </source>
</evidence>
<keyword evidence="1" id="KW-0732">Signal</keyword>
<feature type="chain" id="PRO_5030713966" evidence="1">
    <location>
        <begin position="25"/>
        <end position="251"/>
    </location>
</feature>
<proteinExistence type="predicted"/>
<organism evidence="2 3">
    <name type="scientific">Massilia forsythiae</name>
    <dbReference type="NCBI Taxonomy" id="2728020"/>
    <lineage>
        <taxon>Bacteria</taxon>
        <taxon>Pseudomonadati</taxon>
        <taxon>Pseudomonadota</taxon>
        <taxon>Betaproteobacteria</taxon>
        <taxon>Burkholderiales</taxon>
        <taxon>Oxalobacteraceae</taxon>
        <taxon>Telluria group</taxon>
        <taxon>Massilia</taxon>
    </lineage>
</organism>
<evidence type="ECO:0000313" key="2">
    <source>
        <dbReference type="EMBL" id="QJE01585.1"/>
    </source>
</evidence>
<evidence type="ECO:0000313" key="3">
    <source>
        <dbReference type="Proteomes" id="UP000502415"/>
    </source>
</evidence>
<dbReference type="AlphaFoldDB" id="A0A7Z2ZTS8"/>
<sequence length="251" mass="25265">MRNLVSAAAASAVILAAGTAPARAADLVVYSTVAARAALARIVPAYEQSSGNKVILRMATTGELQAAIAGGAPVDVAVLTRQALDDLAGKGKLDGASLVTVAKSRLGVAVKKGAPQPAIGTADGFRRSLLAAASIAYTAQGATGKQLHDIFARLEIGDAMRAKTVLVHKGTAPEAVVRGEAELALTQISEILMEPAAELVGPVPEGVQVPTVFAAGVASHGKAHDAARTFVEALTSPAAKAILKSAGLEPE</sequence>
<reference evidence="2 3" key="1">
    <citation type="submission" date="2020-04" db="EMBL/GenBank/DDBJ databases">
        <title>Genome sequencing of novel species.</title>
        <authorList>
            <person name="Heo J."/>
            <person name="Kim S.-J."/>
            <person name="Kim J.-S."/>
            <person name="Hong S.-B."/>
            <person name="Kwon S.-W."/>
        </authorList>
    </citation>
    <scope>NUCLEOTIDE SEQUENCE [LARGE SCALE GENOMIC DNA]</scope>
    <source>
        <strain evidence="2 3">GN2-R2</strain>
    </source>
</reference>
<dbReference type="Gene3D" id="3.40.190.10">
    <property type="entry name" value="Periplasmic binding protein-like II"/>
    <property type="match status" value="2"/>
</dbReference>
<dbReference type="GO" id="GO:0030973">
    <property type="term" value="F:molybdate ion binding"/>
    <property type="evidence" value="ECO:0007669"/>
    <property type="project" value="TreeGrafter"/>
</dbReference>
<dbReference type="PANTHER" id="PTHR30632:SF11">
    <property type="entry name" value="BLR4797 PROTEIN"/>
    <property type="match status" value="1"/>
</dbReference>
<protein>
    <submittedName>
        <fullName evidence="2">ABC transporter substrate-binding protein</fullName>
    </submittedName>
</protein>
<accession>A0A7Z2ZTS8</accession>
<dbReference type="KEGG" id="mfy:HH212_17395"/>
<dbReference type="Proteomes" id="UP000502415">
    <property type="component" value="Chromosome"/>
</dbReference>
<feature type="signal peptide" evidence="1">
    <location>
        <begin position="1"/>
        <end position="24"/>
    </location>
</feature>
<dbReference type="GO" id="GO:0015689">
    <property type="term" value="P:molybdate ion transport"/>
    <property type="evidence" value="ECO:0007669"/>
    <property type="project" value="TreeGrafter"/>
</dbReference>
<dbReference type="InterPro" id="IPR050682">
    <property type="entry name" value="ModA/WtpA"/>
</dbReference>
<keyword evidence="3" id="KW-1185">Reference proteome</keyword>
<dbReference type="EMBL" id="CP051685">
    <property type="protein sequence ID" value="QJE01585.1"/>
    <property type="molecule type" value="Genomic_DNA"/>
</dbReference>
<dbReference type="PANTHER" id="PTHR30632">
    <property type="entry name" value="MOLYBDATE-BINDING PERIPLASMIC PROTEIN"/>
    <property type="match status" value="1"/>
</dbReference>
<name>A0A7Z2ZTS8_9BURK</name>
<gene>
    <name evidence="2" type="ORF">HH212_17395</name>
</gene>
<dbReference type="Pfam" id="PF13531">
    <property type="entry name" value="SBP_bac_11"/>
    <property type="match status" value="1"/>
</dbReference>
<dbReference type="RefSeq" id="WP_170203624.1">
    <property type="nucleotide sequence ID" value="NZ_CP051685.1"/>
</dbReference>